<comment type="caution">
    <text evidence="7">The sequence shown here is derived from an EMBL/GenBank/DDBJ whole genome shotgun (WGS) entry which is preliminary data.</text>
</comment>
<keyword evidence="3 5" id="KW-1133">Transmembrane helix</keyword>
<keyword evidence="8" id="KW-1185">Reference proteome</keyword>
<sequence length="426" mass="46230">MLLKRTWIGVSLLGFIGALAWAVENQFFNTFVYDTITPDPRPISWMVAASAITATLTSILMGALSDRTRTHWGRRRPFILVGYLLWGVATAAFPSAALFHPIGLAVGMAILFDCVMTFFGSTANDAALNAYVTDVTTPSNRGRLVSVLYIASAVANLIIYAGAGMIIERWGYFPLFYLIGGGVILLGLIGGLLIQEPPLPSAPVGSYWGQIADTFRWQSLRQHRDFFLLLLAMGLWGVAQQIFFPYLLIYLNHYLDLPPSTATLLVFIAILFGSILSAYPLGLLTDRWGRKRMAALAVLFEIIGLSAFSLARSEATLALTGILWLGAGTAWGIATNAWSKDLFPEDKRGQFAGYVILFTVAFTMIPGPLVGGWLATHYGIPTVLNGKPGFIPTPLIFQAAAAATILAALPLVGVRVQPRQNTPNQT</sequence>
<keyword evidence="4 5" id="KW-0472">Membrane</keyword>
<dbReference type="PANTHER" id="PTHR23528">
    <property type="match status" value="1"/>
</dbReference>
<feature type="transmembrane region" description="Helical" evidence="5">
    <location>
        <begin position="46"/>
        <end position="65"/>
    </location>
</feature>
<feature type="transmembrane region" description="Helical" evidence="5">
    <location>
        <begin position="261"/>
        <end position="281"/>
    </location>
</feature>
<evidence type="ECO:0000313" key="8">
    <source>
        <dbReference type="Proteomes" id="UP001254165"/>
    </source>
</evidence>
<evidence type="ECO:0000256" key="3">
    <source>
        <dbReference type="ARBA" id="ARBA00022989"/>
    </source>
</evidence>
<dbReference type="Gene3D" id="1.20.1250.20">
    <property type="entry name" value="MFS general substrate transporter like domains"/>
    <property type="match status" value="2"/>
</dbReference>
<dbReference type="Proteomes" id="UP001254165">
    <property type="component" value="Unassembled WGS sequence"/>
</dbReference>
<organism evidence="7 8">
    <name type="scientific">Thermanaerothrix solaris</name>
    <dbReference type="NCBI Taxonomy" id="3058434"/>
    <lineage>
        <taxon>Bacteria</taxon>
        <taxon>Bacillati</taxon>
        <taxon>Chloroflexota</taxon>
        <taxon>Anaerolineae</taxon>
        <taxon>Anaerolineales</taxon>
        <taxon>Anaerolineaceae</taxon>
        <taxon>Thermanaerothrix</taxon>
    </lineage>
</organism>
<accession>A0ABU3NP80</accession>
<gene>
    <name evidence="7" type="ORF">QYE77_10220</name>
</gene>
<proteinExistence type="predicted"/>
<dbReference type="Pfam" id="PF07690">
    <property type="entry name" value="MFS_1"/>
    <property type="match status" value="1"/>
</dbReference>
<dbReference type="RefSeq" id="WP_315625309.1">
    <property type="nucleotide sequence ID" value="NZ_JAUHMF010000002.1"/>
</dbReference>
<dbReference type="InterPro" id="IPR011701">
    <property type="entry name" value="MFS"/>
</dbReference>
<reference evidence="7 8" key="1">
    <citation type="submission" date="2023-07" db="EMBL/GenBank/DDBJ databases">
        <title>Novel species of Thermanaerothrix with wide hydrolytic capabilities.</title>
        <authorList>
            <person name="Zayulina K.S."/>
            <person name="Podosokorskaya O.A."/>
            <person name="Elcheninov A.G."/>
        </authorList>
    </citation>
    <scope>NUCLEOTIDE SEQUENCE [LARGE SCALE GENOMIC DNA]</scope>
    <source>
        <strain evidence="7 8">4228-RoL</strain>
    </source>
</reference>
<evidence type="ECO:0000313" key="7">
    <source>
        <dbReference type="EMBL" id="MDT8898646.1"/>
    </source>
</evidence>
<dbReference type="InterPro" id="IPR020846">
    <property type="entry name" value="MFS_dom"/>
</dbReference>
<feature type="domain" description="Major facilitator superfamily (MFS) profile" evidence="6">
    <location>
        <begin position="1"/>
        <end position="419"/>
    </location>
</feature>
<protein>
    <submittedName>
        <fullName evidence="7">MFS transporter</fullName>
    </submittedName>
</protein>
<dbReference type="PROSITE" id="PS50850">
    <property type="entry name" value="MFS"/>
    <property type="match status" value="1"/>
</dbReference>
<feature type="transmembrane region" description="Helical" evidence="5">
    <location>
        <begin position="226"/>
        <end position="249"/>
    </location>
</feature>
<evidence type="ECO:0000256" key="4">
    <source>
        <dbReference type="ARBA" id="ARBA00023136"/>
    </source>
</evidence>
<feature type="transmembrane region" description="Helical" evidence="5">
    <location>
        <begin position="395"/>
        <end position="414"/>
    </location>
</feature>
<keyword evidence="2 5" id="KW-0812">Transmembrane</keyword>
<feature type="transmembrane region" description="Helical" evidence="5">
    <location>
        <begin position="77"/>
        <end position="96"/>
    </location>
</feature>
<feature type="transmembrane region" description="Helical" evidence="5">
    <location>
        <begin position="351"/>
        <end position="375"/>
    </location>
</feature>
<feature type="transmembrane region" description="Helical" evidence="5">
    <location>
        <begin position="102"/>
        <end position="123"/>
    </location>
</feature>
<feature type="transmembrane region" description="Helical" evidence="5">
    <location>
        <begin position="144"/>
        <end position="167"/>
    </location>
</feature>
<dbReference type="EMBL" id="JAUHMF010000002">
    <property type="protein sequence ID" value="MDT8898646.1"/>
    <property type="molecule type" value="Genomic_DNA"/>
</dbReference>
<evidence type="ECO:0000256" key="2">
    <source>
        <dbReference type="ARBA" id="ARBA00022692"/>
    </source>
</evidence>
<feature type="transmembrane region" description="Helical" evidence="5">
    <location>
        <begin position="293"/>
        <end position="311"/>
    </location>
</feature>
<feature type="transmembrane region" description="Helical" evidence="5">
    <location>
        <begin position="317"/>
        <end position="339"/>
    </location>
</feature>
<dbReference type="PANTHER" id="PTHR23528:SF1">
    <property type="entry name" value="MAJOR FACILITATOR SUPERFAMILY (MFS) PROFILE DOMAIN-CONTAINING PROTEIN"/>
    <property type="match status" value="1"/>
</dbReference>
<evidence type="ECO:0000259" key="6">
    <source>
        <dbReference type="PROSITE" id="PS50850"/>
    </source>
</evidence>
<dbReference type="InterPro" id="IPR036259">
    <property type="entry name" value="MFS_trans_sf"/>
</dbReference>
<dbReference type="SUPFAM" id="SSF103473">
    <property type="entry name" value="MFS general substrate transporter"/>
    <property type="match status" value="1"/>
</dbReference>
<feature type="transmembrane region" description="Helical" evidence="5">
    <location>
        <begin position="173"/>
        <end position="194"/>
    </location>
</feature>
<comment type="subcellular location">
    <subcellularLocation>
        <location evidence="1">Cell membrane</location>
        <topology evidence="1">Multi-pass membrane protein</topology>
    </subcellularLocation>
</comment>
<name>A0ABU3NP80_9CHLR</name>
<evidence type="ECO:0000256" key="5">
    <source>
        <dbReference type="SAM" id="Phobius"/>
    </source>
</evidence>
<evidence type="ECO:0000256" key="1">
    <source>
        <dbReference type="ARBA" id="ARBA00004651"/>
    </source>
</evidence>